<comment type="caution">
    <text evidence="1">The sequence shown here is derived from an EMBL/GenBank/DDBJ whole genome shotgun (WGS) entry which is preliminary data.</text>
</comment>
<reference evidence="1" key="1">
    <citation type="submission" date="2023-04" db="EMBL/GenBank/DDBJ databases">
        <title>Draft Genome sequencing of Naganishia species isolated from polar environments using Oxford Nanopore Technology.</title>
        <authorList>
            <person name="Leo P."/>
            <person name="Venkateswaran K."/>
        </authorList>
    </citation>
    <scope>NUCLEOTIDE SEQUENCE</scope>
    <source>
        <strain evidence="1">MNA-CCFEE 5425</strain>
    </source>
</reference>
<dbReference type="EMBL" id="JASBWU010000004">
    <property type="protein sequence ID" value="KAJ9122629.1"/>
    <property type="molecule type" value="Genomic_DNA"/>
</dbReference>
<name>A0ACC2XGR3_9TREE</name>
<evidence type="ECO:0000313" key="1">
    <source>
        <dbReference type="EMBL" id="KAJ9122629.1"/>
    </source>
</evidence>
<dbReference type="Proteomes" id="UP001243375">
    <property type="component" value="Unassembled WGS sequence"/>
</dbReference>
<protein>
    <submittedName>
        <fullName evidence="1">Uncharacterized protein</fullName>
    </submittedName>
</protein>
<evidence type="ECO:0000313" key="2">
    <source>
        <dbReference type="Proteomes" id="UP001243375"/>
    </source>
</evidence>
<sequence length="279" mass="31765">MGFVTNRRLLLSSSDAFGRIMYSYKELAELAGYTARVSDLLDTMDEVEAGKFQKQLVSSASTEENAKGVCRRSYAYSRVDADAYSPLFVRYSLGRPGARRRVCRYPIRRGTYCQSKRRRADQSAFVRGETRSKLGGPRPERVWKIKPVPYSGRPLACLRLVYTLTPSLPGNVLNIDCTGGTVYKPSSREFTYIPQRPYLTTGTLRDQLIYPQNKEEFLSSGKTDQDLHVILQQLQMTQMVEKEGGFDAQREWRDTLSGGDKQKIAMARLFYHRPHVSST</sequence>
<proteinExistence type="predicted"/>
<accession>A0ACC2XGR3</accession>
<organism evidence="1 2">
    <name type="scientific">Naganishia vaughanmartiniae</name>
    <dbReference type="NCBI Taxonomy" id="1424756"/>
    <lineage>
        <taxon>Eukaryota</taxon>
        <taxon>Fungi</taxon>
        <taxon>Dikarya</taxon>
        <taxon>Basidiomycota</taxon>
        <taxon>Agaricomycotina</taxon>
        <taxon>Tremellomycetes</taxon>
        <taxon>Filobasidiales</taxon>
        <taxon>Filobasidiaceae</taxon>
        <taxon>Naganishia</taxon>
    </lineage>
</organism>
<gene>
    <name evidence="1" type="ORF">QFC22_002058</name>
</gene>
<keyword evidence="2" id="KW-1185">Reference proteome</keyword>